<evidence type="ECO:0000313" key="6">
    <source>
        <dbReference type="EMBL" id="KKS70629.1"/>
    </source>
</evidence>
<gene>
    <name evidence="6" type="ORF">UV41_C0018G0022</name>
</gene>
<dbReference type="PANTHER" id="PTHR43024:SF1">
    <property type="entry name" value="UDP-N-ACETYLMURAMOYL-TRIPEPTIDE--D-ALANYL-D-ALANINE LIGASE"/>
    <property type="match status" value="1"/>
</dbReference>
<accession>A0A0G1BBS5</accession>
<feature type="domain" description="Mur ligase central" evidence="5">
    <location>
        <begin position="20"/>
        <end position="184"/>
    </location>
</feature>
<keyword evidence="2" id="KW-0547">Nucleotide-binding</keyword>
<dbReference type="InterPro" id="IPR051046">
    <property type="entry name" value="MurCDEF_CellWall_CoF430Synth"/>
</dbReference>
<keyword evidence="3" id="KW-0067">ATP-binding</keyword>
<dbReference type="Gene3D" id="3.40.1190.10">
    <property type="entry name" value="Mur-like, catalytic domain"/>
    <property type="match status" value="1"/>
</dbReference>
<dbReference type="InterPro" id="IPR036615">
    <property type="entry name" value="Mur_ligase_C_dom_sf"/>
</dbReference>
<comment type="caution">
    <text evidence="6">The sequence shown here is derived from an EMBL/GenBank/DDBJ whole genome shotgun (WGS) entry which is preliminary data.</text>
</comment>
<dbReference type="InterPro" id="IPR004101">
    <property type="entry name" value="Mur_ligase_C"/>
</dbReference>
<dbReference type="GO" id="GO:0005524">
    <property type="term" value="F:ATP binding"/>
    <property type="evidence" value="ECO:0007669"/>
    <property type="project" value="UniProtKB-KW"/>
</dbReference>
<dbReference type="Pfam" id="PF02875">
    <property type="entry name" value="Mur_ligase_C"/>
    <property type="match status" value="1"/>
</dbReference>
<evidence type="ECO:0000313" key="7">
    <source>
        <dbReference type="Proteomes" id="UP000034785"/>
    </source>
</evidence>
<dbReference type="InterPro" id="IPR013221">
    <property type="entry name" value="Mur_ligase_cen"/>
</dbReference>
<dbReference type="InterPro" id="IPR036565">
    <property type="entry name" value="Mur-like_cat_sf"/>
</dbReference>
<evidence type="ECO:0000256" key="1">
    <source>
        <dbReference type="ARBA" id="ARBA00022598"/>
    </source>
</evidence>
<dbReference type="SUPFAM" id="SSF53623">
    <property type="entry name" value="MurD-like peptide ligases, catalytic domain"/>
    <property type="match status" value="1"/>
</dbReference>
<dbReference type="EMBL" id="LCEJ01000018">
    <property type="protein sequence ID" value="KKS70629.1"/>
    <property type="molecule type" value="Genomic_DNA"/>
</dbReference>
<evidence type="ECO:0000259" key="5">
    <source>
        <dbReference type="Pfam" id="PF08245"/>
    </source>
</evidence>
<reference evidence="6 7" key="1">
    <citation type="journal article" date="2015" name="Nature">
        <title>rRNA introns, odd ribosomes, and small enigmatic genomes across a large radiation of phyla.</title>
        <authorList>
            <person name="Brown C.T."/>
            <person name="Hug L.A."/>
            <person name="Thomas B.C."/>
            <person name="Sharon I."/>
            <person name="Castelle C.J."/>
            <person name="Singh A."/>
            <person name="Wilkins M.J."/>
            <person name="Williams K.H."/>
            <person name="Banfield J.F."/>
        </authorList>
    </citation>
    <scope>NUCLEOTIDE SEQUENCE [LARGE SCALE GENOMIC DNA]</scope>
</reference>
<feature type="domain" description="Mur ligase C-terminal" evidence="4">
    <location>
        <begin position="208"/>
        <end position="332"/>
    </location>
</feature>
<dbReference type="Proteomes" id="UP000034785">
    <property type="component" value="Unassembled WGS sequence"/>
</dbReference>
<dbReference type="PANTHER" id="PTHR43024">
    <property type="entry name" value="UDP-N-ACETYLMURAMOYL-TRIPEPTIDE--D-ALANYL-D-ALANINE LIGASE"/>
    <property type="match status" value="1"/>
</dbReference>
<evidence type="ECO:0000256" key="2">
    <source>
        <dbReference type="ARBA" id="ARBA00022741"/>
    </source>
</evidence>
<sequence>MEISKHPIWKNISPFKKPKFKTIASWGNLDPILNIPMTLLKMKPGVKKAIFEMGIEYPGEMDFYLSMVKPATGIVTRISFAHSQFLGSLEEIVKEKGKLIRQLPKEGFAILNWDDINVRKLAKETEAQVIFFGTSSKECHVWASNIKIENNLTSFELNYGVERVEVTWKLLGRHFIYSAMAAASLGISLGLSLINIKKGLEKVEPAPHRLQLLEGLNGWLVLDDTYNSSPVALGEALEVLNELPARRRIVVLGEMRELGSYSEGLHRQLAQNIYKDKIDLVFLGSGDAVFIADELLKLGFPPERVEANLSNSQIVSKVIRAIGRGDLVLIKG</sequence>
<dbReference type="Pfam" id="PF08245">
    <property type="entry name" value="Mur_ligase_M"/>
    <property type="match status" value="1"/>
</dbReference>
<feature type="non-terminal residue" evidence="6">
    <location>
        <position position="332"/>
    </location>
</feature>
<dbReference type="GO" id="GO:0016881">
    <property type="term" value="F:acid-amino acid ligase activity"/>
    <property type="evidence" value="ECO:0007669"/>
    <property type="project" value="InterPro"/>
</dbReference>
<evidence type="ECO:0000256" key="3">
    <source>
        <dbReference type="ARBA" id="ARBA00022840"/>
    </source>
</evidence>
<protein>
    <submittedName>
        <fullName evidence="6">UDP-N-acetylmuramoyl-tripeptide-D-alanyl-D-alanine ligase</fullName>
    </submittedName>
</protein>
<dbReference type="Gene3D" id="3.90.190.20">
    <property type="entry name" value="Mur ligase, C-terminal domain"/>
    <property type="match status" value="1"/>
</dbReference>
<evidence type="ECO:0000259" key="4">
    <source>
        <dbReference type="Pfam" id="PF02875"/>
    </source>
</evidence>
<organism evidence="6 7">
    <name type="scientific">Candidatus Daviesbacteria bacterium GW2011_GWA2_42_7</name>
    <dbReference type="NCBI Taxonomy" id="1618425"/>
    <lineage>
        <taxon>Bacteria</taxon>
        <taxon>Candidatus Daviesiibacteriota</taxon>
    </lineage>
</organism>
<dbReference type="SUPFAM" id="SSF53244">
    <property type="entry name" value="MurD-like peptide ligases, peptide-binding domain"/>
    <property type="match status" value="1"/>
</dbReference>
<keyword evidence="1 6" id="KW-0436">Ligase</keyword>
<dbReference type="AlphaFoldDB" id="A0A0G1BBS5"/>
<proteinExistence type="predicted"/>
<name>A0A0G1BBS5_9BACT</name>